<dbReference type="EMBL" id="JAGKQM010002307">
    <property type="protein sequence ID" value="KAH0849843.1"/>
    <property type="molecule type" value="Genomic_DNA"/>
</dbReference>
<evidence type="ECO:0000256" key="3">
    <source>
        <dbReference type="ARBA" id="ARBA00008198"/>
    </source>
</evidence>
<keyword evidence="10" id="KW-1185">Reference proteome</keyword>
<evidence type="ECO:0000256" key="8">
    <source>
        <dbReference type="ARBA" id="ARBA00023136"/>
    </source>
</evidence>
<sequence>MGFIGILIGGTSSYLGKKFISLVASQEILFFPQGILLFVVHYLWNVGSGYDLFDRKEGIVRIFRWDFLEKAVASFYDSL</sequence>
<accession>A0ABQ7X217</accession>
<evidence type="ECO:0000313" key="10">
    <source>
        <dbReference type="Proteomes" id="UP000824890"/>
    </source>
</evidence>
<evidence type="ECO:0000256" key="1">
    <source>
        <dbReference type="ARBA" id="ARBA00002862"/>
    </source>
</evidence>
<evidence type="ECO:0000256" key="6">
    <source>
        <dbReference type="ARBA" id="ARBA00022692"/>
    </source>
</evidence>
<organism evidence="9 10">
    <name type="scientific">Brassica napus</name>
    <name type="common">Rape</name>
    <dbReference type="NCBI Taxonomy" id="3708"/>
    <lineage>
        <taxon>Eukaryota</taxon>
        <taxon>Viridiplantae</taxon>
        <taxon>Streptophyta</taxon>
        <taxon>Embryophyta</taxon>
        <taxon>Tracheophyta</taxon>
        <taxon>Spermatophyta</taxon>
        <taxon>Magnoliopsida</taxon>
        <taxon>eudicotyledons</taxon>
        <taxon>Gunneridae</taxon>
        <taxon>Pentapetalae</taxon>
        <taxon>rosids</taxon>
        <taxon>malvids</taxon>
        <taxon>Brassicales</taxon>
        <taxon>Brassicaceae</taxon>
        <taxon>Brassiceae</taxon>
        <taxon>Brassica</taxon>
    </lineage>
</organism>
<dbReference type="Proteomes" id="UP000824890">
    <property type="component" value="Unassembled WGS sequence"/>
</dbReference>
<evidence type="ECO:0000256" key="4">
    <source>
        <dbReference type="ARBA" id="ARBA00015395"/>
    </source>
</evidence>
<protein>
    <recommendedName>
        <fullName evidence="4">Photosystem I assembly protein Ycf4</fullName>
    </recommendedName>
</protein>
<keyword evidence="6" id="KW-0812">Transmembrane</keyword>
<evidence type="ECO:0000313" key="9">
    <source>
        <dbReference type="EMBL" id="KAH0849843.1"/>
    </source>
</evidence>
<dbReference type="Pfam" id="PF02392">
    <property type="entry name" value="Ycf4"/>
    <property type="match status" value="1"/>
</dbReference>
<keyword evidence="5" id="KW-0602">Photosynthesis</keyword>
<dbReference type="InterPro" id="IPR003359">
    <property type="entry name" value="PSI_Ycf4_assembly"/>
</dbReference>
<gene>
    <name evidence="9" type="ORF">HID58_096041</name>
</gene>
<keyword evidence="8" id="KW-0472">Membrane</keyword>
<comment type="function">
    <text evidence="1">Seems to be required for the assembly of the photosystem I complex.</text>
</comment>
<comment type="similarity">
    <text evidence="3">Belongs to the Ycf4 family.</text>
</comment>
<keyword evidence="7" id="KW-1133">Transmembrane helix</keyword>
<reference evidence="9 10" key="1">
    <citation type="submission" date="2021-05" db="EMBL/GenBank/DDBJ databases">
        <title>Genome Assembly of Synthetic Allotetraploid Brassica napus Reveals Homoeologous Exchanges between Subgenomes.</title>
        <authorList>
            <person name="Davis J.T."/>
        </authorList>
    </citation>
    <scope>NUCLEOTIDE SEQUENCE [LARGE SCALE GENOMIC DNA]</scope>
    <source>
        <strain evidence="10">cv. Da-Ae</strain>
        <tissue evidence="9">Seedling</tissue>
    </source>
</reference>
<comment type="caution">
    <text evidence="9">The sequence shown here is derived from an EMBL/GenBank/DDBJ whole genome shotgun (WGS) entry which is preliminary data.</text>
</comment>
<evidence type="ECO:0000256" key="2">
    <source>
        <dbReference type="ARBA" id="ARBA00004141"/>
    </source>
</evidence>
<name>A0ABQ7X217_BRANA</name>
<proteinExistence type="inferred from homology"/>
<evidence type="ECO:0000256" key="5">
    <source>
        <dbReference type="ARBA" id="ARBA00022531"/>
    </source>
</evidence>
<comment type="subcellular location">
    <subcellularLocation>
        <location evidence="2">Membrane</location>
        <topology evidence="2">Multi-pass membrane protein</topology>
    </subcellularLocation>
</comment>
<evidence type="ECO:0000256" key="7">
    <source>
        <dbReference type="ARBA" id="ARBA00022989"/>
    </source>
</evidence>